<reference evidence="6 7" key="1">
    <citation type="submission" date="2020-10" db="EMBL/GenBank/DDBJ databases">
        <title>Ramlibacter sp. HM2 16S ribosomal RNA gene Genome sequencing and assembly.</title>
        <authorList>
            <person name="Kang M."/>
        </authorList>
    </citation>
    <scope>NUCLEOTIDE SEQUENCE [LARGE SCALE GENOMIC DNA]</scope>
    <source>
        <strain evidence="6 7">HM2</strain>
    </source>
</reference>
<keyword evidence="3" id="KW-0326">Glycosidase</keyword>
<evidence type="ECO:0000313" key="6">
    <source>
        <dbReference type="EMBL" id="MBE7368085.1"/>
    </source>
</evidence>
<dbReference type="InterPro" id="IPR044505">
    <property type="entry name" value="GlgX_Isoamylase_N_E_set"/>
</dbReference>
<sequence>MTAQAVDDTPAHRTSSPPAEPGPAPAPSVYGRPWPLGATLQEGGVNFAVFASAAERVEICLFDDSGNLEVRRIVLPARTDDIWHGFVAGVGAGTRYGVRVHGPYEPQQGWRCNPYKVLLDPYARLLDRPLHGAPWQYGYPLGQDKRDLHMDTRDNARECAKCVVVDGRFDWGDDRHPETPMEDSVFYEVHVRGFTKQMPEVPEHQRGTFAGLGSEAAIAHLKKLGVTAVELLPVQAFNDERRLRDLGLSNYWGYNTIGFFAPEPRYLSRPDDLNEFRRMVRALHAAGIEVILDVVYNHSCEGNHLGPTLCFKGIDNRSYYRLTEDHRHYLDFTGTGNTLNASHPAMLRVVMDSLRYWVEEMHVDGFRFDLTPAIARNAHGAFDHRSPFLSAVAQDPVLRRVKLIAEPWDLGDHGYQVGGFPQGWSEWNGQYRDRVRDYWRGIEGTLGDFAAALCGSSDIYGPSRRGPRASVNIVTVHDGFTLNDLVSYNDKHNEANAEDNRDGESHNRSWNCGAEGPTDDPEILAFRERQKRNFLTTLFASRGVPLLLGGDEMSRTQGGNNNAYCQDNPVSWFDWSDARRQDPLLDFTAAMIRLRAELPVLRHNTWLTGKPDEESRRDIVWYSVWGLEMTSEEWANPAVRCVGAVLDARFAPAPPAASGQSVMLVFNATGEDVTFTLPVVAGHVGEWALRISTAEGHFEEADARRYAPPAKLELVSHSMALLTQAPQE</sequence>
<comment type="similarity">
    <text evidence="1">Belongs to the glycosyl hydrolase 13 family.</text>
</comment>
<dbReference type="SUPFAM" id="SSF51445">
    <property type="entry name" value="(Trans)glycosidases"/>
    <property type="match status" value="1"/>
</dbReference>
<comment type="caution">
    <text evidence="6">The sequence shown here is derived from an EMBL/GenBank/DDBJ whole genome shotgun (WGS) entry which is preliminary data.</text>
</comment>
<keyword evidence="7" id="KW-1185">Reference proteome</keyword>
<dbReference type="Gene3D" id="2.60.40.1180">
    <property type="entry name" value="Golgi alpha-mannosidase II"/>
    <property type="match status" value="1"/>
</dbReference>
<dbReference type="SMART" id="SM00642">
    <property type="entry name" value="Aamy"/>
    <property type="match status" value="1"/>
</dbReference>
<feature type="compositionally biased region" description="Basic and acidic residues" evidence="4">
    <location>
        <begin position="494"/>
        <end position="507"/>
    </location>
</feature>
<accession>A0ABR9S3L8</accession>
<evidence type="ECO:0000256" key="3">
    <source>
        <dbReference type="ARBA" id="ARBA00023295"/>
    </source>
</evidence>
<evidence type="ECO:0000256" key="4">
    <source>
        <dbReference type="SAM" id="MobiDB-lite"/>
    </source>
</evidence>
<dbReference type="NCBIfam" id="TIGR02100">
    <property type="entry name" value="glgX_debranch"/>
    <property type="match status" value="1"/>
</dbReference>
<dbReference type="Pfam" id="PF00128">
    <property type="entry name" value="Alpha-amylase"/>
    <property type="match status" value="1"/>
</dbReference>
<dbReference type="Pfam" id="PF02922">
    <property type="entry name" value="CBM_48"/>
    <property type="match status" value="1"/>
</dbReference>
<protein>
    <submittedName>
        <fullName evidence="6">Glycogen debranching protein GlgX</fullName>
    </submittedName>
</protein>
<dbReference type="CDD" id="cd02856">
    <property type="entry name" value="E_set_GDE_Isoamylase_N"/>
    <property type="match status" value="1"/>
</dbReference>
<keyword evidence="2" id="KW-0378">Hydrolase</keyword>
<name>A0ABR9S3L8_9BURK</name>
<evidence type="ECO:0000256" key="2">
    <source>
        <dbReference type="ARBA" id="ARBA00022801"/>
    </source>
</evidence>
<evidence type="ECO:0000256" key="1">
    <source>
        <dbReference type="ARBA" id="ARBA00008061"/>
    </source>
</evidence>
<dbReference type="InterPro" id="IPR014756">
    <property type="entry name" value="Ig_E-set"/>
</dbReference>
<evidence type="ECO:0000259" key="5">
    <source>
        <dbReference type="SMART" id="SM00642"/>
    </source>
</evidence>
<dbReference type="SUPFAM" id="SSF81296">
    <property type="entry name" value="E set domains"/>
    <property type="match status" value="1"/>
</dbReference>
<evidence type="ECO:0000313" key="7">
    <source>
        <dbReference type="Proteomes" id="UP000806285"/>
    </source>
</evidence>
<organism evidence="6 7">
    <name type="scientific">Ramlibacter pallidus</name>
    <dbReference type="NCBI Taxonomy" id="2780087"/>
    <lineage>
        <taxon>Bacteria</taxon>
        <taxon>Pseudomonadati</taxon>
        <taxon>Pseudomonadota</taxon>
        <taxon>Betaproteobacteria</taxon>
        <taxon>Burkholderiales</taxon>
        <taxon>Comamonadaceae</taxon>
        <taxon>Ramlibacter</taxon>
    </lineage>
</organism>
<feature type="region of interest" description="Disordered" evidence="4">
    <location>
        <begin position="1"/>
        <end position="30"/>
    </location>
</feature>
<dbReference type="Gene3D" id="3.20.20.80">
    <property type="entry name" value="Glycosidases"/>
    <property type="match status" value="1"/>
</dbReference>
<dbReference type="CDD" id="cd11326">
    <property type="entry name" value="AmyAc_Glg_debranch"/>
    <property type="match status" value="1"/>
</dbReference>
<dbReference type="InterPro" id="IPR013780">
    <property type="entry name" value="Glyco_hydro_b"/>
</dbReference>
<dbReference type="PANTHER" id="PTHR43002">
    <property type="entry name" value="GLYCOGEN DEBRANCHING ENZYME"/>
    <property type="match status" value="1"/>
</dbReference>
<gene>
    <name evidence="6" type="primary">glgX</name>
    <name evidence="6" type="ORF">IM787_10945</name>
</gene>
<dbReference type="Proteomes" id="UP000806285">
    <property type="component" value="Unassembled WGS sequence"/>
</dbReference>
<dbReference type="InterPro" id="IPR013783">
    <property type="entry name" value="Ig-like_fold"/>
</dbReference>
<dbReference type="RefSeq" id="WP_193676700.1">
    <property type="nucleotide sequence ID" value="NZ_JADDIV010000003.1"/>
</dbReference>
<dbReference type="InterPro" id="IPR006047">
    <property type="entry name" value="GH13_cat_dom"/>
</dbReference>
<dbReference type="InterPro" id="IPR011837">
    <property type="entry name" value="Glycogen_debranch_GlgX"/>
</dbReference>
<dbReference type="InterPro" id="IPR017853">
    <property type="entry name" value="GH"/>
</dbReference>
<dbReference type="EMBL" id="JADDIV010000003">
    <property type="protein sequence ID" value="MBE7368085.1"/>
    <property type="molecule type" value="Genomic_DNA"/>
</dbReference>
<dbReference type="InterPro" id="IPR004193">
    <property type="entry name" value="Glyco_hydro_13_N"/>
</dbReference>
<dbReference type="SUPFAM" id="SSF51011">
    <property type="entry name" value="Glycosyl hydrolase domain"/>
    <property type="match status" value="1"/>
</dbReference>
<feature type="domain" description="Glycosyl hydrolase family 13 catalytic" evidence="5">
    <location>
        <begin position="188"/>
        <end position="595"/>
    </location>
</feature>
<dbReference type="Gene3D" id="2.60.40.10">
    <property type="entry name" value="Immunoglobulins"/>
    <property type="match status" value="1"/>
</dbReference>
<feature type="region of interest" description="Disordered" evidence="4">
    <location>
        <begin position="494"/>
        <end position="514"/>
    </location>
</feature>
<proteinExistence type="inferred from homology"/>